<protein>
    <submittedName>
        <fullName evidence="1">Uncharacterized protein</fullName>
    </submittedName>
</protein>
<keyword evidence="2" id="KW-1185">Reference proteome</keyword>
<comment type="caution">
    <text evidence="1">The sequence shown here is derived from an EMBL/GenBank/DDBJ whole genome shotgun (WGS) entry which is preliminary data.</text>
</comment>
<dbReference type="EMBL" id="JBBWWR010000002">
    <property type="protein sequence ID" value="KAK8970027.1"/>
    <property type="molecule type" value="Genomic_DNA"/>
</dbReference>
<gene>
    <name evidence="1" type="ORF">KSP40_PGU001570</name>
</gene>
<dbReference type="Proteomes" id="UP001412067">
    <property type="component" value="Unassembled WGS sequence"/>
</dbReference>
<organism evidence="1 2">
    <name type="scientific">Platanthera guangdongensis</name>
    <dbReference type="NCBI Taxonomy" id="2320717"/>
    <lineage>
        <taxon>Eukaryota</taxon>
        <taxon>Viridiplantae</taxon>
        <taxon>Streptophyta</taxon>
        <taxon>Embryophyta</taxon>
        <taxon>Tracheophyta</taxon>
        <taxon>Spermatophyta</taxon>
        <taxon>Magnoliopsida</taxon>
        <taxon>Liliopsida</taxon>
        <taxon>Asparagales</taxon>
        <taxon>Orchidaceae</taxon>
        <taxon>Orchidoideae</taxon>
        <taxon>Orchideae</taxon>
        <taxon>Orchidinae</taxon>
        <taxon>Platanthera</taxon>
    </lineage>
</organism>
<reference evidence="1 2" key="1">
    <citation type="journal article" date="2022" name="Nat. Plants">
        <title>Genomes of leafy and leafless Platanthera orchids illuminate the evolution of mycoheterotrophy.</title>
        <authorList>
            <person name="Li M.H."/>
            <person name="Liu K.W."/>
            <person name="Li Z."/>
            <person name="Lu H.C."/>
            <person name="Ye Q.L."/>
            <person name="Zhang D."/>
            <person name="Wang J.Y."/>
            <person name="Li Y.F."/>
            <person name="Zhong Z.M."/>
            <person name="Liu X."/>
            <person name="Yu X."/>
            <person name="Liu D.K."/>
            <person name="Tu X.D."/>
            <person name="Liu B."/>
            <person name="Hao Y."/>
            <person name="Liao X.Y."/>
            <person name="Jiang Y.T."/>
            <person name="Sun W.H."/>
            <person name="Chen J."/>
            <person name="Chen Y.Q."/>
            <person name="Ai Y."/>
            <person name="Zhai J.W."/>
            <person name="Wu S.S."/>
            <person name="Zhou Z."/>
            <person name="Hsiao Y.Y."/>
            <person name="Wu W.L."/>
            <person name="Chen Y.Y."/>
            <person name="Lin Y.F."/>
            <person name="Hsu J.L."/>
            <person name="Li C.Y."/>
            <person name="Wang Z.W."/>
            <person name="Zhao X."/>
            <person name="Zhong W.Y."/>
            <person name="Ma X.K."/>
            <person name="Ma L."/>
            <person name="Huang J."/>
            <person name="Chen G.Z."/>
            <person name="Huang M.Z."/>
            <person name="Huang L."/>
            <person name="Peng D.H."/>
            <person name="Luo Y.B."/>
            <person name="Zou S.Q."/>
            <person name="Chen S.P."/>
            <person name="Lan S."/>
            <person name="Tsai W.C."/>
            <person name="Van de Peer Y."/>
            <person name="Liu Z.J."/>
        </authorList>
    </citation>
    <scope>NUCLEOTIDE SEQUENCE [LARGE SCALE GENOMIC DNA]</scope>
    <source>
        <strain evidence="1">Lor288</strain>
    </source>
</reference>
<sequence length="88" mass="9416">MPLTILRVDDDGVATCMGRPSMEVGVAATTCKGDGDGVVHENDVNENCVGAVSFGMFNLSSLIYREGWHPKVDMAMALGVALKRKKCQ</sequence>
<accession>A0ABR2N1L8</accession>
<name>A0ABR2N1L8_9ASPA</name>
<evidence type="ECO:0000313" key="2">
    <source>
        <dbReference type="Proteomes" id="UP001412067"/>
    </source>
</evidence>
<proteinExistence type="predicted"/>
<evidence type="ECO:0000313" key="1">
    <source>
        <dbReference type="EMBL" id="KAK8970027.1"/>
    </source>
</evidence>